<comment type="subcellular location">
    <subcellularLocation>
        <location evidence="1 11">Cell outer membrane</location>
        <topology evidence="1 11">Multi-pass membrane protein</topology>
    </subcellularLocation>
</comment>
<keyword evidence="7 12" id="KW-0798">TonB box</keyword>
<dbReference type="SUPFAM" id="SSF56935">
    <property type="entry name" value="Porins"/>
    <property type="match status" value="1"/>
</dbReference>
<protein>
    <submittedName>
        <fullName evidence="15">TonB-dependent receptor</fullName>
    </submittedName>
</protein>
<evidence type="ECO:0000256" key="6">
    <source>
        <dbReference type="ARBA" id="ARBA00022729"/>
    </source>
</evidence>
<evidence type="ECO:0000256" key="1">
    <source>
        <dbReference type="ARBA" id="ARBA00004571"/>
    </source>
</evidence>
<organism evidence="15 16">
    <name type="scientific">Acinetobacter seifertii</name>
    <dbReference type="NCBI Taxonomy" id="1530123"/>
    <lineage>
        <taxon>Bacteria</taxon>
        <taxon>Pseudomonadati</taxon>
        <taxon>Pseudomonadota</taxon>
        <taxon>Gammaproteobacteria</taxon>
        <taxon>Moraxellales</taxon>
        <taxon>Moraxellaceae</taxon>
        <taxon>Acinetobacter</taxon>
        <taxon>Acinetobacter calcoaceticus/baumannii complex</taxon>
    </lineage>
</organism>
<dbReference type="PANTHER" id="PTHR30069:SF29">
    <property type="entry name" value="HEMOGLOBIN AND HEMOGLOBIN-HAPTOGLOBIN-BINDING PROTEIN 1-RELATED"/>
    <property type="match status" value="1"/>
</dbReference>
<evidence type="ECO:0000259" key="13">
    <source>
        <dbReference type="Pfam" id="PF00593"/>
    </source>
</evidence>
<name>A0A7H2YNB7_9GAMM</name>
<evidence type="ECO:0000256" key="3">
    <source>
        <dbReference type="ARBA" id="ARBA00022448"/>
    </source>
</evidence>
<keyword evidence="4 11" id="KW-1134">Transmembrane beta strand</keyword>
<feature type="domain" description="TonB-dependent receptor plug" evidence="14">
    <location>
        <begin position="53"/>
        <end position="160"/>
    </location>
</feature>
<comment type="similarity">
    <text evidence="2">Belongs to the TonB-dependent receptor family. Hemoglobin/haptoglobin binding protein subfamily.</text>
</comment>
<dbReference type="InterPro" id="IPR039426">
    <property type="entry name" value="TonB-dep_rcpt-like"/>
</dbReference>
<keyword evidence="10 11" id="KW-0998">Cell outer membrane</keyword>
<keyword evidence="3 11" id="KW-0813">Transport</keyword>
<dbReference type="InterPro" id="IPR037066">
    <property type="entry name" value="Plug_dom_sf"/>
</dbReference>
<evidence type="ECO:0000256" key="8">
    <source>
        <dbReference type="ARBA" id="ARBA00023136"/>
    </source>
</evidence>
<dbReference type="AlphaFoldDB" id="A0A7H2YNB7"/>
<evidence type="ECO:0000313" key="16">
    <source>
        <dbReference type="Proteomes" id="UP000516672"/>
    </source>
</evidence>
<evidence type="ECO:0000256" key="12">
    <source>
        <dbReference type="RuleBase" id="RU003357"/>
    </source>
</evidence>
<dbReference type="Pfam" id="PF00593">
    <property type="entry name" value="TonB_dep_Rec_b-barrel"/>
    <property type="match status" value="1"/>
</dbReference>
<keyword evidence="5 11" id="KW-0812">Transmembrane</keyword>
<sequence length="635" mass="70423">MEHVMSKSFQPTRLVGAIAIAMGCSPVIFAEDTTTTTQLDPIVVTASKSAEKASEVPARISVIDEKTIEQNPAFNLSDLIQKDASVYIKQNGGLGQGTNLSIRGTNPNHVLLLKDGARLNTPNTLSPIYPEFLDTTDVERIEVLKGPSSVQYGSDAIGGVIQMITATPQKNSAFITGIYGENKTYKAIVGADLISDEGFYAQIRGQRLESDGTRIFDSQPENMKAAYDQKGYSAKLGYNNKNDLNASVEISQNKGNNNYSENSGVNNAARREFDNQLITTKVEYKATSDVTINARYSNFKDNEEYRESSPYHADTKRNEGDLNIKWQFTPTQNILAGTSIDKTEYKDASILNGKQGIDSAGYYLQHQYKTDKISTQLGVRLEDNEKFGTHTVGQGAIRYFLLPTTSIYANIGTAFRAPSLSELYYFYENPAWNYYSYGNQNLKPEESFSYEIGADHQFNSHLSGSISAYQTKVKNLITTNTVFNPVTFATVANYENINKAEFTGGEFGLKWKQQDLFLSTEYAYVKTENKESGLEIAYRPKQTLTLTTGLENTVYGISASLIARSSSNAQNSANPQKVPGYATVDLNAYWNINPNVKLFTNIQNVGDVDYKTVYNFGNWYVDGGRQASVGVTFRY</sequence>
<dbReference type="GO" id="GO:0015344">
    <property type="term" value="F:siderophore uptake transmembrane transporter activity"/>
    <property type="evidence" value="ECO:0007669"/>
    <property type="project" value="TreeGrafter"/>
</dbReference>
<accession>A0A7H2YNB7</accession>
<proteinExistence type="inferred from homology"/>
<dbReference type="Gene3D" id="2.40.170.20">
    <property type="entry name" value="TonB-dependent receptor, beta-barrel domain"/>
    <property type="match status" value="1"/>
</dbReference>
<evidence type="ECO:0000256" key="11">
    <source>
        <dbReference type="PROSITE-ProRule" id="PRU01360"/>
    </source>
</evidence>
<dbReference type="InterPro" id="IPR000531">
    <property type="entry name" value="Beta-barrel_TonB"/>
</dbReference>
<evidence type="ECO:0000313" key="15">
    <source>
        <dbReference type="EMBL" id="QOD72683.1"/>
    </source>
</evidence>
<dbReference type="GO" id="GO:0044718">
    <property type="term" value="P:siderophore transmembrane transport"/>
    <property type="evidence" value="ECO:0007669"/>
    <property type="project" value="TreeGrafter"/>
</dbReference>
<reference evidence="15 16" key="1">
    <citation type="submission" date="2020-09" db="EMBL/GenBank/DDBJ databases">
        <authorList>
            <person name="Chen F.-J."/>
            <person name="Lee Y.-T."/>
        </authorList>
    </citation>
    <scope>NUCLEOTIDE SEQUENCE [LARGE SCALE GENOMIC DNA]</scope>
    <source>
        <strain evidence="15 16">AS42</strain>
    </source>
</reference>
<gene>
    <name evidence="15" type="ORF">IC779_16765</name>
</gene>
<dbReference type="InterPro" id="IPR036942">
    <property type="entry name" value="Beta-barrel_TonB_sf"/>
</dbReference>
<dbReference type="EMBL" id="CP061828">
    <property type="protein sequence ID" value="QOD72683.1"/>
    <property type="molecule type" value="Genomic_DNA"/>
</dbReference>
<evidence type="ECO:0000256" key="7">
    <source>
        <dbReference type="ARBA" id="ARBA00023077"/>
    </source>
</evidence>
<keyword evidence="6" id="KW-0732">Signal</keyword>
<evidence type="ECO:0000256" key="10">
    <source>
        <dbReference type="ARBA" id="ARBA00023237"/>
    </source>
</evidence>
<evidence type="ECO:0000256" key="2">
    <source>
        <dbReference type="ARBA" id="ARBA00008143"/>
    </source>
</evidence>
<dbReference type="PROSITE" id="PS52016">
    <property type="entry name" value="TONB_DEPENDENT_REC_3"/>
    <property type="match status" value="1"/>
</dbReference>
<evidence type="ECO:0000256" key="4">
    <source>
        <dbReference type="ARBA" id="ARBA00022452"/>
    </source>
</evidence>
<dbReference type="InterPro" id="IPR012910">
    <property type="entry name" value="Plug_dom"/>
</dbReference>
<keyword evidence="8 11" id="KW-0472">Membrane</keyword>
<reference evidence="16" key="2">
    <citation type="submission" date="2020-10" db="EMBL/GenBank/DDBJ databases">
        <title>Clinical and molecular characterization of Acinetobacter seifertii in Taiwan.</title>
        <authorList>
            <person name="Li L.-H."/>
            <person name="Yang Y.-S."/>
            <person name="Sun J.-R."/>
            <person name="Huang T.-W."/>
            <person name="Huang W.-C."/>
            <person name="Wang Y.-C."/>
            <person name="Kuo T.-H."/>
            <person name="Kuo S.-C."/>
            <person name="Chen T.-L."/>
        </authorList>
    </citation>
    <scope>NUCLEOTIDE SEQUENCE [LARGE SCALE GENOMIC DNA]</scope>
    <source>
        <strain evidence="16">AS42</strain>
    </source>
</reference>
<dbReference type="Pfam" id="PF07715">
    <property type="entry name" value="Plug"/>
    <property type="match status" value="1"/>
</dbReference>
<feature type="domain" description="TonB-dependent receptor-like beta-barrel" evidence="13">
    <location>
        <begin position="224"/>
        <end position="605"/>
    </location>
</feature>
<dbReference type="PROSITE" id="PS51257">
    <property type="entry name" value="PROKAR_LIPOPROTEIN"/>
    <property type="match status" value="1"/>
</dbReference>
<evidence type="ECO:0000259" key="14">
    <source>
        <dbReference type="Pfam" id="PF07715"/>
    </source>
</evidence>
<dbReference type="Gene3D" id="2.170.130.10">
    <property type="entry name" value="TonB-dependent receptor, plug domain"/>
    <property type="match status" value="1"/>
</dbReference>
<keyword evidence="9 15" id="KW-0675">Receptor</keyword>
<dbReference type="GO" id="GO:0009279">
    <property type="term" value="C:cell outer membrane"/>
    <property type="evidence" value="ECO:0007669"/>
    <property type="project" value="UniProtKB-SubCell"/>
</dbReference>
<dbReference type="Proteomes" id="UP000516672">
    <property type="component" value="Chromosome"/>
</dbReference>
<dbReference type="RefSeq" id="WP_077168744.1">
    <property type="nucleotide sequence ID" value="NZ_BKGQ01000019.1"/>
</dbReference>
<dbReference type="PANTHER" id="PTHR30069">
    <property type="entry name" value="TONB-DEPENDENT OUTER MEMBRANE RECEPTOR"/>
    <property type="match status" value="1"/>
</dbReference>
<evidence type="ECO:0000256" key="5">
    <source>
        <dbReference type="ARBA" id="ARBA00022692"/>
    </source>
</evidence>
<dbReference type="CDD" id="cd01347">
    <property type="entry name" value="ligand_gated_channel"/>
    <property type="match status" value="1"/>
</dbReference>
<evidence type="ECO:0000256" key="9">
    <source>
        <dbReference type="ARBA" id="ARBA00023170"/>
    </source>
</evidence>